<evidence type="ECO:0000256" key="16">
    <source>
        <dbReference type="ARBA" id="ARBA00022840"/>
    </source>
</evidence>
<evidence type="ECO:0000256" key="14">
    <source>
        <dbReference type="ARBA" id="ARBA00022741"/>
    </source>
</evidence>
<reference evidence="29" key="1">
    <citation type="journal article" date="2020" name="Biol. Lett.">
        <title>Evolutionary rates are correlated between cockroach symbionts and mitochondrial genomes.</title>
        <authorList>
            <person name="Arab D.A."/>
            <person name="Bourguignon T."/>
            <person name="Wang Z."/>
            <person name="Ho S.Y.W."/>
            <person name="Lo N."/>
        </authorList>
    </citation>
    <scope>NUCLEOTIDE SEQUENCE</scope>
    <source>
        <strain evidence="29">DHOG912</strain>
    </source>
</reference>
<dbReference type="InterPro" id="IPR042199">
    <property type="entry name" value="AsparK_Bifunc_asparK/hSer_DH"/>
</dbReference>
<organism evidence="29">
    <name type="scientific">Blattabacterium sp.</name>
    <name type="common">Allacta sp.</name>
    <dbReference type="NCBI Taxonomy" id="2712786"/>
    <lineage>
        <taxon>Bacteria</taxon>
        <taxon>Pseudomonadati</taxon>
        <taxon>Bacteroidota</taxon>
        <taxon>Flavobacteriia</taxon>
        <taxon>Flavobacteriales</taxon>
        <taxon>Blattabacteriaceae</taxon>
        <taxon>Blattabacterium</taxon>
    </lineage>
</organism>
<evidence type="ECO:0000256" key="4">
    <source>
        <dbReference type="ARBA" id="ARBA00005056"/>
    </source>
</evidence>
<keyword evidence="12" id="KW-0791">Threonine biosynthesis</keyword>
<sequence length="816" mass="92223">MQVLKFGGSSMAYSSSIKKICSLLIKKPKGKKYIIIVSAIGNTTDQLIKCGLYAFKRKKSLYKNILENIERLHIDLIKELFPIIYRNNLINNIKKNISNIENLCNSIFQLKELSKRSLDKIMSFGELNSSFLISEKLKECGLNVICKDSRDLIITDSQFGCAQVNFIKSNNRIINFFKNINSEWIVIPGFIGSNINNETTTLGRGGSDYTASIIAAAISANILEIWTDVSGMMTANPKIVSQAFPIKRISYEEAMELSHFGAKVIYPPTIQPAMKKNIPIQIKNTFSPLDFGTLIYINKNINISQPVTGISGIKNMSLLTLEGSGMIGIPGYSKRLFEALSKEKINVIFITQSSSEHSITTVINDIDSIKAKNSIDNEFKKEIYQKRIDPIIIEKNLCIIAVVGDNMKNLHGTSGKMFYSLGKNSINVRAIAQGSTEKNISAVIKKKDFKKALNTLHEVFFESPPKQINLFICGIGKVGSKLLEQINQQKNYLLKKLKLQVRIVGIANSKNMYFNNHGINLLSWNKHIKNGDKMDIYLFIKKINKFNLRNSLFVDNTDSKEMAMIYDKFLKNGIGVITCNKIACSSDYNHYKKLKILSRHFNAPFLFETNVGASLPVISTLNDLINSGDKINRIEAVLSGSLNFIFNNFTKKNSFLEIVKKAQLKGFTEPDPRIDLSGLDVMRKILILARECGSKLELKDVKQKHFLPKSCFYSYSLESFYKELNKHNDYFFRIINKAENNNNRLRFIAKYENKKAFVGLKSINNNHPFFQLEGKDNMVLYYTYRYSEQPLIIKGAGAGADVTASGVFSDIIKATR</sequence>
<keyword evidence="21" id="KW-0457">Lysine biosynthesis</keyword>
<evidence type="ECO:0000256" key="26">
    <source>
        <dbReference type="ARBA" id="ARBA00048841"/>
    </source>
</evidence>
<evidence type="ECO:0000256" key="18">
    <source>
        <dbReference type="ARBA" id="ARBA00023002"/>
    </source>
</evidence>
<dbReference type="FunFam" id="3.30.2130.10:FF:000001">
    <property type="entry name" value="Bifunctional aspartokinase/homoserine dehydrogenase"/>
    <property type="match status" value="1"/>
</dbReference>
<dbReference type="InterPro" id="IPR011147">
    <property type="entry name" value="Bifunc_Aspkin/hSer_DH"/>
</dbReference>
<keyword evidence="22" id="KW-0486">Methionine biosynthesis</keyword>
<dbReference type="Gene3D" id="3.40.50.720">
    <property type="entry name" value="NAD(P)-binding Rossmann-like Domain"/>
    <property type="match status" value="1"/>
</dbReference>
<dbReference type="PANTHER" id="PTHR43070:SF5">
    <property type="entry name" value="HOMOSERINE DEHYDROGENASE"/>
    <property type="match status" value="1"/>
</dbReference>
<dbReference type="UniPathway" id="UPA00034">
    <property type="reaction ID" value="UER00015"/>
</dbReference>
<evidence type="ECO:0000256" key="3">
    <source>
        <dbReference type="ARBA" id="ARBA00004986"/>
    </source>
</evidence>
<evidence type="ECO:0000256" key="21">
    <source>
        <dbReference type="ARBA" id="ARBA00023154"/>
    </source>
</evidence>
<evidence type="ECO:0000256" key="20">
    <source>
        <dbReference type="ARBA" id="ARBA00023053"/>
    </source>
</evidence>
<comment type="pathway">
    <text evidence="5">Amino-acid biosynthesis; L-methionine biosynthesis via de novo pathway; L-homoserine from L-aspartate: step 3/3.</text>
</comment>
<comment type="pathway">
    <text evidence="3">Amino-acid biosynthesis; L-methionine biosynthesis via de novo pathway; L-homoserine from L-aspartate: step 1/3.</text>
</comment>
<accession>A0A6G6BYA8</accession>
<dbReference type="CDD" id="cd04921">
    <property type="entry name" value="ACT_AKi-HSDH-ThrA-like_1"/>
    <property type="match status" value="1"/>
</dbReference>
<evidence type="ECO:0000256" key="6">
    <source>
        <dbReference type="ARBA" id="ARBA00005139"/>
    </source>
</evidence>
<evidence type="ECO:0000256" key="25">
    <source>
        <dbReference type="ARBA" id="ARBA00048561"/>
    </source>
</evidence>
<dbReference type="InterPro" id="IPR001342">
    <property type="entry name" value="HDH_cat"/>
</dbReference>
<evidence type="ECO:0000256" key="17">
    <source>
        <dbReference type="ARBA" id="ARBA00022857"/>
    </source>
</evidence>
<comment type="function">
    <text evidence="24">Bifunctional aspartate kinase and homoserine dehydrogenase that catalyzes the first and the third steps toward the synthesis of lysine, methionine and threonine from aspartate.</text>
</comment>
<evidence type="ECO:0000313" key="29">
    <source>
        <dbReference type="EMBL" id="QID56955.1"/>
    </source>
</evidence>
<dbReference type="AlphaFoldDB" id="A0A6G6BYA8"/>
<dbReference type="PROSITE" id="PS51671">
    <property type="entry name" value="ACT"/>
    <property type="match status" value="1"/>
</dbReference>
<dbReference type="PROSITE" id="PS00324">
    <property type="entry name" value="ASPARTOKINASE"/>
    <property type="match status" value="1"/>
</dbReference>
<dbReference type="SUPFAM" id="SSF55347">
    <property type="entry name" value="Glyceraldehyde-3-phosphate dehydrogenase-like, C-terminal domain"/>
    <property type="match status" value="1"/>
</dbReference>
<dbReference type="GO" id="GO:0004072">
    <property type="term" value="F:aspartate kinase activity"/>
    <property type="evidence" value="ECO:0007669"/>
    <property type="project" value="UniProtKB-EC"/>
</dbReference>
<keyword evidence="14" id="KW-0547">Nucleotide-binding</keyword>
<comment type="pathway">
    <text evidence="4">Amino-acid biosynthesis; L-threonine biosynthesis; L-threonine from L-aspartate: step 3/5.</text>
</comment>
<dbReference type="PANTHER" id="PTHR43070">
    <property type="match status" value="1"/>
</dbReference>
<keyword evidence="18" id="KW-0560">Oxidoreductase</keyword>
<evidence type="ECO:0000256" key="2">
    <source>
        <dbReference type="ARBA" id="ARBA00004766"/>
    </source>
</evidence>
<dbReference type="InterPro" id="IPR002912">
    <property type="entry name" value="ACT_dom"/>
</dbReference>
<dbReference type="InterPro" id="IPR005106">
    <property type="entry name" value="Asp/hSer_DH_NAD-bd"/>
</dbReference>
<keyword evidence="10" id="KW-0028">Amino-acid biosynthesis</keyword>
<dbReference type="InterPro" id="IPR036393">
    <property type="entry name" value="AceGlu_kinase-like_sf"/>
</dbReference>
<evidence type="ECO:0000256" key="19">
    <source>
        <dbReference type="ARBA" id="ARBA00023027"/>
    </source>
</evidence>
<dbReference type="PROSITE" id="PS01042">
    <property type="entry name" value="HOMOSER_DHGENASE"/>
    <property type="match status" value="1"/>
</dbReference>
<evidence type="ECO:0000256" key="7">
    <source>
        <dbReference type="ARBA" id="ARBA00007952"/>
    </source>
</evidence>
<keyword evidence="16" id="KW-0067">ATP-binding</keyword>
<dbReference type="InterPro" id="IPR054352">
    <property type="entry name" value="ACT_Aspartokinase"/>
</dbReference>
<dbReference type="InterPro" id="IPR036291">
    <property type="entry name" value="NAD(P)-bd_dom_sf"/>
</dbReference>
<dbReference type="NCBIfam" id="TIGR00657">
    <property type="entry name" value="asp_kinases"/>
    <property type="match status" value="1"/>
</dbReference>
<comment type="similarity">
    <text evidence="7">In the C-terminal section; belongs to the homoserine dehydrogenase family.</text>
</comment>
<dbReference type="InterPro" id="IPR018042">
    <property type="entry name" value="Aspartate_kinase_CS"/>
</dbReference>
<evidence type="ECO:0000256" key="1">
    <source>
        <dbReference type="ARBA" id="ARBA00001920"/>
    </source>
</evidence>
<dbReference type="Gene3D" id="1.20.120.1320">
    <property type="entry name" value="Aspartokinase, catalytic domain"/>
    <property type="match status" value="1"/>
</dbReference>
<evidence type="ECO:0000256" key="24">
    <source>
        <dbReference type="ARBA" id="ARBA00044938"/>
    </source>
</evidence>
<keyword evidence="17" id="KW-0521">NADP</keyword>
<dbReference type="SUPFAM" id="SSF53633">
    <property type="entry name" value="Carbamate kinase-like"/>
    <property type="match status" value="1"/>
</dbReference>
<comment type="catalytic activity">
    <reaction evidence="26">
        <text>L-homoserine + NADP(+) = L-aspartate 4-semialdehyde + NADPH + H(+)</text>
        <dbReference type="Rhea" id="RHEA:15761"/>
        <dbReference type="ChEBI" id="CHEBI:15378"/>
        <dbReference type="ChEBI" id="CHEBI:57476"/>
        <dbReference type="ChEBI" id="CHEBI:57783"/>
        <dbReference type="ChEBI" id="CHEBI:58349"/>
        <dbReference type="ChEBI" id="CHEBI:537519"/>
        <dbReference type="EC" id="1.1.1.3"/>
    </reaction>
    <physiologicalReaction direction="right-to-left" evidence="26">
        <dbReference type="Rhea" id="RHEA:15763"/>
    </physiologicalReaction>
</comment>
<dbReference type="Pfam" id="PF00742">
    <property type="entry name" value="Homoserine_dh"/>
    <property type="match status" value="1"/>
</dbReference>
<dbReference type="GO" id="GO:0009086">
    <property type="term" value="P:methionine biosynthetic process"/>
    <property type="evidence" value="ECO:0007669"/>
    <property type="project" value="UniProtKB-KW"/>
</dbReference>
<dbReference type="GO" id="GO:0009088">
    <property type="term" value="P:threonine biosynthetic process"/>
    <property type="evidence" value="ECO:0007669"/>
    <property type="project" value="UniProtKB-UniPathway"/>
</dbReference>
<dbReference type="Gene3D" id="3.40.1160.10">
    <property type="entry name" value="Acetylglutamate kinase-like"/>
    <property type="match status" value="1"/>
</dbReference>
<comment type="subunit">
    <text evidence="9">Homotetramer.</text>
</comment>
<name>A0A6G6BYA8_9FLAO</name>
<dbReference type="GO" id="GO:0050661">
    <property type="term" value="F:NADP binding"/>
    <property type="evidence" value="ECO:0007669"/>
    <property type="project" value="InterPro"/>
</dbReference>
<evidence type="ECO:0000256" key="22">
    <source>
        <dbReference type="ARBA" id="ARBA00023167"/>
    </source>
</evidence>
<dbReference type="EMBL" id="MN042975">
    <property type="protein sequence ID" value="QID56955.1"/>
    <property type="molecule type" value="Genomic_DNA"/>
</dbReference>
<dbReference type="Pfam" id="PF22468">
    <property type="entry name" value="ACT_9"/>
    <property type="match status" value="2"/>
</dbReference>
<dbReference type="Pfam" id="PF03447">
    <property type="entry name" value="NAD_binding_3"/>
    <property type="match status" value="1"/>
</dbReference>
<comment type="catalytic activity">
    <reaction evidence="27">
        <text>L-homoserine + NAD(+) = L-aspartate 4-semialdehyde + NADH + H(+)</text>
        <dbReference type="Rhea" id="RHEA:15757"/>
        <dbReference type="ChEBI" id="CHEBI:15378"/>
        <dbReference type="ChEBI" id="CHEBI:57476"/>
        <dbReference type="ChEBI" id="CHEBI:57540"/>
        <dbReference type="ChEBI" id="CHEBI:57945"/>
        <dbReference type="ChEBI" id="CHEBI:537519"/>
        <dbReference type="EC" id="1.1.1.3"/>
    </reaction>
    <physiologicalReaction direction="right-to-left" evidence="27">
        <dbReference type="Rhea" id="RHEA:15759"/>
    </physiologicalReaction>
</comment>
<evidence type="ECO:0000256" key="12">
    <source>
        <dbReference type="ARBA" id="ARBA00022697"/>
    </source>
</evidence>
<feature type="domain" description="ACT" evidence="28">
    <location>
        <begin position="321"/>
        <end position="402"/>
    </location>
</feature>
<dbReference type="Pfam" id="PF00696">
    <property type="entry name" value="AA_kinase"/>
    <property type="match status" value="1"/>
</dbReference>
<keyword evidence="11" id="KW-0808">Transferase</keyword>
<comment type="catalytic activity">
    <reaction evidence="25">
        <text>L-aspartate + ATP = 4-phospho-L-aspartate + ADP</text>
        <dbReference type="Rhea" id="RHEA:23776"/>
        <dbReference type="ChEBI" id="CHEBI:29991"/>
        <dbReference type="ChEBI" id="CHEBI:30616"/>
        <dbReference type="ChEBI" id="CHEBI:57535"/>
        <dbReference type="ChEBI" id="CHEBI:456216"/>
        <dbReference type="EC" id="2.7.2.4"/>
    </reaction>
    <physiologicalReaction direction="left-to-right" evidence="25">
        <dbReference type="Rhea" id="RHEA:23777"/>
    </physiologicalReaction>
</comment>
<dbReference type="InterPro" id="IPR049638">
    <property type="entry name" value="AK-HD"/>
</dbReference>
<dbReference type="GO" id="GO:0046872">
    <property type="term" value="F:metal ion binding"/>
    <property type="evidence" value="ECO:0007669"/>
    <property type="project" value="UniProtKB-KW"/>
</dbReference>
<feature type="non-terminal residue" evidence="29">
    <location>
        <position position="816"/>
    </location>
</feature>
<proteinExistence type="inferred from homology"/>
<protein>
    <submittedName>
        <fullName evidence="29">Bifunctional aspartokinase</fullName>
    </submittedName>
</protein>
<dbReference type="Gene3D" id="3.30.360.10">
    <property type="entry name" value="Dihydrodipicolinate Reductase, domain 2"/>
    <property type="match status" value="1"/>
</dbReference>
<dbReference type="Gene3D" id="3.30.2130.10">
    <property type="entry name" value="VC0802-like"/>
    <property type="match status" value="2"/>
</dbReference>
<dbReference type="NCBIfam" id="NF006959">
    <property type="entry name" value="PRK09436.1"/>
    <property type="match status" value="1"/>
</dbReference>
<evidence type="ECO:0000256" key="15">
    <source>
        <dbReference type="ARBA" id="ARBA00022777"/>
    </source>
</evidence>
<evidence type="ECO:0000256" key="10">
    <source>
        <dbReference type="ARBA" id="ARBA00022605"/>
    </source>
</evidence>
<dbReference type="SUPFAM" id="SSF55021">
    <property type="entry name" value="ACT-like"/>
    <property type="match status" value="2"/>
</dbReference>
<dbReference type="InterPro" id="IPR019811">
    <property type="entry name" value="HDH_CS"/>
</dbReference>
<evidence type="ECO:0000256" key="13">
    <source>
        <dbReference type="ARBA" id="ARBA00022723"/>
    </source>
</evidence>
<evidence type="ECO:0000256" key="23">
    <source>
        <dbReference type="ARBA" id="ARBA00023268"/>
    </source>
</evidence>
<dbReference type="CDD" id="cd04243">
    <property type="entry name" value="AAK_AK-HSDH-like"/>
    <property type="match status" value="1"/>
</dbReference>
<keyword evidence="23" id="KW-0511">Multifunctional enzyme</keyword>
<dbReference type="FunFam" id="3.30.360.10:FF:000006">
    <property type="entry name" value="Bifunctional aspartokinase/homoserine dehydrogenase"/>
    <property type="match status" value="1"/>
</dbReference>
<evidence type="ECO:0000259" key="28">
    <source>
        <dbReference type="PROSITE" id="PS51671"/>
    </source>
</evidence>
<dbReference type="GO" id="GO:0005524">
    <property type="term" value="F:ATP binding"/>
    <property type="evidence" value="ECO:0007669"/>
    <property type="project" value="UniProtKB-KW"/>
</dbReference>
<comment type="cofactor">
    <cofactor evidence="1">
        <name>a metal cation</name>
        <dbReference type="ChEBI" id="CHEBI:25213"/>
    </cofactor>
</comment>
<keyword evidence="19" id="KW-0520">NAD</keyword>
<keyword evidence="13" id="KW-0479">Metal-binding</keyword>
<evidence type="ECO:0000256" key="5">
    <source>
        <dbReference type="ARBA" id="ARBA00005062"/>
    </source>
</evidence>
<dbReference type="PIRSF" id="PIRSF000727">
    <property type="entry name" value="ThrA"/>
    <property type="match status" value="1"/>
</dbReference>
<dbReference type="GO" id="GO:0009089">
    <property type="term" value="P:lysine biosynthetic process via diaminopimelate"/>
    <property type="evidence" value="ECO:0007669"/>
    <property type="project" value="UniProtKB-UniPathway"/>
</dbReference>
<keyword evidence="20" id="KW-0915">Sodium</keyword>
<dbReference type="InterPro" id="IPR001048">
    <property type="entry name" value="Asp/Glu/Uridylate_kinase"/>
</dbReference>
<dbReference type="SUPFAM" id="SSF51735">
    <property type="entry name" value="NAD(P)-binding Rossmann-fold domains"/>
    <property type="match status" value="1"/>
</dbReference>
<evidence type="ECO:0000256" key="11">
    <source>
        <dbReference type="ARBA" id="ARBA00022679"/>
    </source>
</evidence>
<keyword evidence="15 29" id="KW-0418">Kinase</keyword>
<evidence type="ECO:0000256" key="9">
    <source>
        <dbReference type="ARBA" id="ARBA00011881"/>
    </source>
</evidence>
<dbReference type="UniPathway" id="UPA00051">
    <property type="reaction ID" value="UER00462"/>
</dbReference>
<evidence type="ECO:0000256" key="8">
    <source>
        <dbReference type="ARBA" id="ARBA00010046"/>
    </source>
</evidence>
<dbReference type="UniPathway" id="UPA00050">
    <property type="reaction ID" value="UER00063"/>
</dbReference>
<dbReference type="GO" id="GO:0004412">
    <property type="term" value="F:homoserine dehydrogenase activity"/>
    <property type="evidence" value="ECO:0007669"/>
    <property type="project" value="UniProtKB-EC"/>
</dbReference>
<comment type="pathway">
    <text evidence="2">Amino-acid biosynthesis; L-lysine biosynthesis via DAP pathway; (S)-tetrahydrodipicolinate from L-aspartate: step 1/4.</text>
</comment>
<evidence type="ECO:0000256" key="27">
    <source>
        <dbReference type="ARBA" id="ARBA00049031"/>
    </source>
</evidence>
<comment type="similarity">
    <text evidence="8">In the N-terminal section; belongs to the aspartokinase family.</text>
</comment>
<dbReference type="GO" id="GO:0009090">
    <property type="term" value="P:homoserine biosynthetic process"/>
    <property type="evidence" value="ECO:0007669"/>
    <property type="project" value="UniProtKB-ARBA"/>
</dbReference>
<dbReference type="InterPro" id="IPR001341">
    <property type="entry name" value="Asp_kinase"/>
</dbReference>
<dbReference type="InterPro" id="IPR045865">
    <property type="entry name" value="ACT-like_dom_sf"/>
</dbReference>
<comment type="pathway">
    <text evidence="6">Amino-acid biosynthesis; L-threonine biosynthesis; L-threonine from L-aspartate: step 1/5.</text>
</comment>